<evidence type="ECO:0000313" key="2">
    <source>
        <dbReference type="EMBL" id="GAW80888.1"/>
    </source>
</evidence>
<sequence>MHFNSNEKGFHNNGLIYKNIERIDIFDVKKATTENGEPIDYLQFLSKKNCLKKIESVLSRHVINSQIVITNFADESDELINCEYMYETVLRNKMCFFLKNVYLSSFFTNDYMNYIRKNYNQTLLSLNCKYDNKIYMNNNFVYLCVNDLTKLRLTSHRNIYKDRFKQNHVVVLDICNEEKVNTTHDHVERKKCGTPNQKKGNEPGRNLNENIRNESSTQNKILGEMNFISHKLNQKKEDKKISDNLDKKWSTSISPKLRKKYEDFFTDIHTYPVDLLGLYNYGKDYKTFCERLKNVLTLNGSKDAEIYAVHVQCHECFYEESGYTSVLKNRTRDEVSPNKQSNVDNCYNIGNNPTNTLFSEFNMSNVADIYKNIFFNSSSNETAINVNSLTNFYNMYGLNNGDCDIIVSSSDSANNHARQTLGIKNELNYMDIPTRKNCNEEPLSYELNMNYIEKEFLSRIFPPPKETCEIMKKDYISLNDMDMCKYNGVVDIYDLISLNKSNKKKKVYNINGKTFYVNYKSCSSSEVSLSCIRSTNSGTTKGVTSNEQKGSNILNTSTRGKNLRDYVKGGYQKKEYFQNYGNKAWDDQCTQNFSQRENEKNKKVYNIKPRMGIKSIKTESSDLERAKLKKIDKVLNFLKKHKNYYYKNNERMLQREYLYKLVSNMSDADARSVTKRKEMPNETKWNREQKYDEFVSYLIEYIGKILLDIKINYKHNENMLIKKEKKFYKIQKIMFSNGIISNCTVRNVCNYLIGKLVNKKYRDKRKLCYVLSIFGQYYSFINSDKYSQETCSQVSSHLFFFSSPKTIYIMILNTQDRVL</sequence>
<feature type="region of interest" description="Disordered" evidence="1">
    <location>
        <begin position="185"/>
        <end position="212"/>
    </location>
</feature>
<protein>
    <submittedName>
        <fullName evidence="2">Uncharacterized protein</fullName>
    </submittedName>
</protein>
<proteinExistence type="predicted"/>
<dbReference type="AlphaFoldDB" id="A0A1Y1JGV8"/>
<organism evidence="2 3">
    <name type="scientific">Plasmodium gonderi</name>
    <dbReference type="NCBI Taxonomy" id="77519"/>
    <lineage>
        <taxon>Eukaryota</taxon>
        <taxon>Sar</taxon>
        <taxon>Alveolata</taxon>
        <taxon>Apicomplexa</taxon>
        <taxon>Aconoidasida</taxon>
        <taxon>Haemosporida</taxon>
        <taxon>Plasmodiidae</taxon>
        <taxon>Plasmodium</taxon>
        <taxon>Plasmodium (Plasmodium)</taxon>
    </lineage>
</organism>
<name>A0A1Y1JGV8_PLAGO</name>
<evidence type="ECO:0000313" key="3">
    <source>
        <dbReference type="Proteomes" id="UP000195521"/>
    </source>
</evidence>
<comment type="caution">
    <text evidence="2">The sequence shown here is derived from an EMBL/GenBank/DDBJ whole genome shotgun (WGS) entry which is preliminary data.</text>
</comment>
<evidence type="ECO:0000256" key="1">
    <source>
        <dbReference type="SAM" id="MobiDB-lite"/>
    </source>
</evidence>
<accession>A0A1Y1JGV8</accession>
<dbReference type="OMA" id="CYVVSFW"/>
<reference evidence="3" key="1">
    <citation type="submission" date="2017-04" db="EMBL/GenBank/DDBJ databases">
        <title>Plasmodium gonderi genome.</title>
        <authorList>
            <person name="Arisue N."/>
            <person name="Honma H."/>
            <person name="Kawai S."/>
            <person name="Tougan T."/>
            <person name="Tanabe K."/>
            <person name="Horii T."/>
        </authorList>
    </citation>
    <scope>NUCLEOTIDE SEQUENCE [LARGE SCALE GENOMIC DNA]</scope>
    <source>
        <strain evidence="3">ATCC 30045</strain>
    </source>
</reference>
<dbReference type="Proteomes" id="UP000195521">
    <property type="component" value="Unassembled WGS sequence"/>
</dbReference>
<dbReference type="OrthoDB" id="372380at2759"/>
<keyword evidence="3" id="KW-1185">Reference proteome</keyword>
<gene>
    <name evidence="2" type="ORF">PGO_090870</name>
</gene>
<dbReference type="EMBL" id="BDQF01000010">
    <property type="protein sequence ID" value="GAW80888.1"/>
    <property type="molecule type" value="Genomic_DNA"/>
</dbReference>
<dbReference type="RefSeq" id="XP_028543477.1">
    <property type="nucleotide sequence ID" value="XM_028687676.1"/>
</dbReference>
<dbReference type="GeneID" id="39747606"/>